<protein>
    <recommendedName>
        <fullName evidence="1">HTH cro/C1-type domain-containing protein</fullName>
    </recommendedName>
</protein>
<dbReference type="Proteomes" id="UP000028525">
    <property type="component" value="Unassembled WGS sequence"/>
</dbReference>
<keyword evidence="3" id="KW-1185">Reference proteome</keyword>
<organism evidence="2 3">
    <name type="scientific">Lacrimispora celerecrescens</name>
    <dbReference type="NCBI Taxonomy" id="29354"/>
    <lineage>
        <taxon>Bacteria</taxon>
        <taxon>Bacillati</taxon>
        <taxon>Bacillota</taxon>
        <taxon>Clostridia</taxon>
        <taxon>Lachnospirales</taxon>
        <taxon>Lachnospiraceae</taxon>
        <taxon>Lacrimispora</taxon>
    </lineage>
</organism>
<dbReference type="Gene3D" id="1.10.260.40">
    <property type="entry name" value="lambda repressor-like DNA-binding domains"/>
    <property type="match status" value="1"/>
</dbReference>
<dbReference type="AlphaFoldDB" id="A0A084JPD0"/>
<evidence type="ECO:0000313" key="3">
    <source>
        <dbReference type="Proteomes" id="UP000028525"/>
    </source>
</evidence>
<gene>
    <name evidence="2" type="ORF">IO98_06785</name>
</gene>
<dbReference type="EMBL" id="JPME01000009">
    <property type="protein sequence ID" value="KEZ90814.1"/>
    <property type="molecule type" value="Genomic_DNA"/>
</dbReference>
<dbReference type="SUPFAM" id="SSF47413">
    <property type="entry name" value="lambda repressor-like DNA-binding domains"/>
    <property type="match status" value="1"/>
</dbReference>
<evidence type="ECO:0000313" key="2">
    <source>
        <dbReference type="EMBL" id="KEZ90814.1"/>
    </source>
</evidence>
<proteinExistence type="predicted"/>
<accession>A0A084JPD0</accession>
<dbReference type="SMART" id="SM00530">
    <property type="entry name" value="HTH_XRE"/>
    <property type="match status" value="1"/>
</dbReference>
<dbReference type="GO" id="GO:0003677">
    <property type="term" value="F:DNA binding"/>
    <property type="evidence" value="ECO:0007669"/>
    <property type="project" value="InterPro"/>
</dbReference>
<feature type="domain" description="HTH cro/C1-type" evidence="1">
    <location>
        <begin position="32"/>
        <end position="86"/>
    </location>
</feature>
<dbReference type="CDD" id="cd00093">
    <property type="entry name" value="HTH_XRE"/>
    <property type="match status" value="1"/>
</dbReference>
<comment type="caution">
    <text evidence="2">The sequence shown here is derived from an EMBL/GenBank/DDBJ whole genome shotgun (WGS) entry which is preliminary data.</text>
</comment>
<reference evidence="2 3" key="1">
    <citation type="submission" date="2014-07" db="EMBL/GenBank/DDBJ databases">
        <title>Draft genome of Clostridium celerecrescens 152B isolated from sediments associated with methane hydrate from Krishna Godavari basin.</title>
        <authorList>
            <person name="Honkalas V.S."/>
            <person name="Dabir A.P."/>
            <person name="Arora P."/>
            <person name="Dhakephalkar P.K."/>
        </authorList>
    </citation>
    <scope>NUCLEOTIDE SEQUENCE [LARGE SCALE GENOMIC DNA]</scope>
    <source>
        <strain evidence="2 3">152B</strain>
    </source>
</reference>
<dbReference type="STRING" id="29354.IO98_06785"/>
<sequence>MEKGNIPMAQKENMPAPTFVASDKEKELIDEVVNLRKEQNISQNHLAKLTGNKQQAISRIEKKENSPSLKLFYSMVNALGYDIKIVKQGTL</sequence>
<dbReference type="InterPro" id="IPR001387">
    <property type="entry name" value="Cro/C1-type_HTH"/>
</dbReference>
<dbReference type="Pfam" id="PF01381">
    <property type="entry name" value="HTH_3"/>
    <property type="match status" value="1"/>
</dbReference>
<dbReference type="InterPro" id="IPR010982">
    <property type="entry name" value="Lambda_DNA-bd_dom_sf"/>
</dbReference>
<name>A0A084JPD0_9FIRM</name>
<evidence type="ECO:0000259" key="1">
    <source>
        <dbReference type="PROSITE" id="PS50943"/>
    </source>
</evidence>
<dbReference type="PROSITE" id="PS50943">
    <property type="entry name" value="HTH_CROC1"/>
    <property type="match status" value="1"/>
</dbReference>